<sequence length="1256" mass="148029">MSSLRYGETYRKFNLNFRTPDFLKGETDIDTPVIDISDYSKSYRSNLQQEQNHPGLAKIQKDDIKTQSILQEKQNNSTGLNLKINKQIIQKQNSNKYILTPKQSPEISLWQKQRRTFFGSQLLQNKNSLVIGSQNLQRKSYIAQNFQSNNLFKGNINTPLGSNSSSPKIKIERLQKIVKKNSLFKNVNTFNFNFNGNENNKDFINEGENKGNLELIWRVNFFIILFHLIKFMRQIKIKHKLRHPELLSVFQLNQINDKGAISSMEGAGIEDNYAKGVNLNFLYYLKKRFHFFRHIFKCYKRICFNNQNGIMGKISRKCNKIPVFEEENFFKNIWDVINVIISVFALFYLSYYYFVYKKSTCVKMQHVWEGETNNYTIKAVIFINILIDIIVTLNTQIFVKGKQLQKRKPIFVQYIRSQLIVDLITLLGVSYEELNLLYIFRVKKIYKLLEQFELMIILKANMYVIFTLINLSMKTFFVAHLSACVIGNMLIGYNKQKEQFQMELSKLKIYFESHQNYEVKASQQTQVQCLDILQQNLKQEILRNINEKALQGIPFISRIFSKATKLKLLDKFEELQFNQDEYIVQKVNGFSEKQQYPDFSENQHQYLYYIYSGKVEKSYQQYLNDGTIEQRKIQTLQEGGLFGQVEFFVQNKLSKYCFQAKSQTIIMRLAFSDLLKAVSNNEVDKEKLRDIIDQLVINKAYYRVEKMCEGCKQSSHLFHQCPFFFYKYQGQKFCKNYQQNNIDFQKQYKRKLISRGHSLCIISEVQEQIKNYNQYYNISSEEVEEQDPCQFTQQSSQLYNQAEYGTITSKDDEEDYEEENKKIIYQNDSNLIKRENEKQISLILYQQQNKSNNHPISNDNQAHLNNTIDSNFFNQCESSLSQQQSIINKDNNLNKDKNNSNNQTQQNLNQQSRQQSFNNLNQINQNQNEINLQVNSPNLSFEKTSNLNLSNFNLTNNNIINNTNSNYNNNIPNSNSNNNNNVTRSNSNSNAMNNSYISNKQKRKKLSQNSHRLTIKNLSQINNSKNNQVNKSKKKKSFVKNQNYQGTSNSRRHSIQSQLEIGKGLNFPSNNNRMSFSYSQGRSLLADLQNQNIQRNVIIVSQNNNHNNYNQSSSKANQINQMNQSYNTCIKRVSRNENGNQHRMTIIQENSPKHGQNYNLNKAITNQFTQQQMFDQYNNLNNTEYFTTADQRQLNSNISIDEFEHVTFQIDKLKNFEYYFPYNNIENMMYVDQSIFVQQYFYKNRSIGYTLEQDPQ</sequence>
<dbReference type="Proteomes" id="UP000054937">
    <property type="component" value="Unassembled WGS sequence"/>
</dbReference>
<keyword evidence="4" id="KW-1185">Reference proteome</keyword>
<comment type="caution">
    <text evidence="3">The sequence shown here is derived from an EMBL/GenBank/DDBJ whole genome shotgun (WGS) entry which is preliminary data.</text>
</comment>
<feature type="compositionally biased region" description="Polar residues" evidence="1">
    <location>
        <begin position="1044"/>
        <end position="1055"/>
    </location>
</feature>
<dbReference type="PANTHER" id="PTHR45689">
    <property type="entry name" value="I[[H]] CHANNEL, ISOFORM E"/>
    <property type="match status" value="1"/>
</dbReference>
<feature type="region of interest" description="Disordered" evidence="1">
    <location>
        <begin position="890"/>
        <end position="914"/>
    </location>
</feature>
<dbReference type="Gene3D" id="2.60.120.10">
    <property type="entry name" value="Jelly Rolls"/>
    <property type="match status" value="1"/>
</dbReference>
<feature type="transmembrane region" description="Helical" evidence="2">
    <location>
        <begin position="419"/>
        <end position="440"/>
    </location>
</feature>
<dbReference type="AlphaFoldDB" id="A0A0V0QZG5"/>
<evidence type="ECO:0000256" key="1">
    <source>
        <dbReference type="SAM" id="MobiDB-lite"/>
    </source>
</evidence>
<organism evidence="3 4">
    <name type="scientific">Pseudocohnilembus persalinus</name>
    <name type="common">Ciliate</name>
    <dbReference type="NCBI Taxonomy" id="266149"/>
    <lineage>
        <taxon>Eukaryota</taxon>
        <taxon>Sar</taxon>
        <taxon>Alveolata</taxon>
        <taxon>Ciliophora</taxon>
        <taxon>Intramacronucleata</taxon>
        <taxon>Oligohymenophorea</taxon>
        <taxon>Scuticociliatia</taxon>
        <taxon>Philasterida</taxon>
        <taxon>Pseudocohnilembidae</taxon>
        <taxon>Pseudocohnilembus</taxon>
    </lineage>
</organism>
<protein>
    <submittedName>
        <fullName evidence="3">Cyclic nucleotide-binding protein</fullName>
    </submittedName>
</protein>
<feature type="region of interest" description="Disordered" evidence="1">
    <location>
        <begin position="1022"/>
        <end position="1055"/>
    </location>
</feature>
<accession>A0A0V0QZG5</accession>
<dbReference type="GO" id="GO:0003254">
    <property type="term" value="P:regulation of membrane depolarization"/>
    <property type="evidence" value="ECO:0007669"/>
    <property type="project" value="TreeGrafter"/>
</dbReference>
<evidence type="ECO:0000313" key="3">
    <source>
        <dbReference type="EMBL" id="KRX07699.1"/>
    </source>
</evidence>
<keyword evidence="2" id="KW-0472">Membrane</keyword>
<evidence type="ECO:0000313" key="4">
    <source>
        <dbReference type="Proteomes" id="UP000054937"/>
    </source>
</evidence>
<name>A0A0V0QZG5_PSEPJ</name>
<keyword evidence="2" id="KW-1133">Transmembrane helix</keyword>
<dbReference type="GO" id="GO:0098855">
    <property type="term" value="C:HCN channel complex"/>
    <property type="evidence" value="ECO:0007669"/>
    <property type="project" value="TreeGrafter"/>
</dbReference>
<feature type="compositionally biased region" description="Low complexity" evidence="1">
    <location>
        <begin position="899"/>
        <end position="914"/>
    </location>
</feature>
<dbReference type="SUPFAM" id="SSF51206">
    <property type="entry name" value="cAMP-binding domain-like"/>
    <property type="match status" value="1"/>
</dbReference>
<dbReference type="EMBL" id="LDAU01000082">
    <property type="protein sequence ID" value="KRX07699.1"/>
    <property type="molecule type" value="Genomic_DNA"/>
</dbReference>
<feature type="region of interest" description="Disordered" evidence="1">
    <location>
        <begin position="965"/>
        <end position="994"/>
    </location>
</feature>
<keyword evidence="2" id="KW-0812">Transmembrane</keyword>
<dbReference type="OMA" id="IVGHIAN"/>
<dbReference type="GO" id="GO:0035725">
    <property type="term" value="P:sodium ion transmembrane transport"/>
    <property type="evidence" value="ECO:0007669"/>
    <property type="project" value="TreeGrafter"/>
</dbReference>
<dbReference type="InParanoid" id="A0A0V0QZG5"/>
<feature type="transmembrane region" description="Helical" evidence="2">
    <location>
        <begin position="336"/>
        <end position="355"/>
    </location>
</feature>
<dbReference type="InterPro" id="IPR018490">
    <property type="entry name" value="cNMP-bd_dom_sf"/>
</dbReference>
<reference evidence="3 4" key="1">
    <citation type="journal article" date="2015" name="Sci. Rep.">
        <title>Genome of the facultative scuticociliatosis pathogen Pseudocohnilembus persalinus provides insight into its virulence through horizontal gene transfer.</title>
        <authorList>
            <person name="Xiong J."/>
            <person name="Wang G."/>
            <person name="Cheng J."/>
            <person name="Tian M."/>
            <person name="Pan X."/>
            <person name="Warren A."/>
            <person name="Jiang C."/>
            <person name="Yuan D."/>
            <person name="Miao W."/>
        </authorList>
    </citation>
    <scope>NUCLEOTIDE SEQUENCE [LARGE SCALE GENOMIC DNA]</scope>
    <source>
        <strain evidence="3">36N120E</strain>
    </source>
</reference>
<gene>
    <name evidence="3" type="ORF">PPERSA_11248</name>
</gene>
<evidence type="ECO:0000256" key="2">
    <source>
        <dbReference type="SAM" id="Phobius"/>
    </source>
</evidence>
<dbReference type="GO" id="GO:0005249">
    <property type="term" value="F:voltage-gated potassium channel activity"/>
    <property type="evidence" value="ECO:0007669"/>
    <property type="project" value="TreeGrafter"/>
</dbReference>
<dbReference type="InterPro" id="IPR014710">
    <property type="entry name" value="RmlC-like_jellyroll"/>
</dbReference>
<dbReference type="InterPro" id="IPR051413">
    <property type="entry name" value="K/Na_HCN_channel"/>
</dbReference>
<feature type="transmembrane region" description="Helical" evidence="2">
    <location>
        <begin position="375"/>
        <end position="399"/>
    </location>
</feature>
<dbReference type="PANTHER" id="PTHR45689:SF5">
    <property type="entry name" value="I[[H]] CHANNEL, ISOFORM E"/>
    <property type="match status" value="1"/>
</dbReference>
<proteinExistence type="predicted"/>